<dbReference type="GO" id="GO:0045490">
    <property type="term" value="P:pectin catabolic process"/>
    <property type="evidence" value="ECO:0007669"/>
    <property type="project" value="TreeGrafter"/>
</dbReference>
<dbReference type="STRING" id="216946.STURO_v1c04370"/>
<dbReference type="AlphaFoldDB" id="A0A0K1P5Z4"/>
<dbReference type="Gene3D" id="3.20.20.80">
    <property type="entry name" value="Glycosidases"/>
    <property type="match status" value="1"/>
</dbReference>
<sequence>MKIKKIIMKGLVKLMKNNKILIICFSIFATISIVISTFIAMFVLNKKDDQNYWYNNFYSNIKINNSSFIKGADVSSYAEVVEQMNHKSFEELSDDNQKIYIDDDGEYKNLFEILAKNNFNSIRLRLWNNPYDDKGNTYGGGHNDLETDIWITNQAKKFNIKNVLLDFHFSDFWADPNRQYLPKEWENYSTNELKNVIEKYTYNTLKTFYQKTGIVPKTTQLGNEITRGAFWSLKNNSKSGYKDVLQTADYLNYAASGVKTFESEFNVKTDLAIHIDGSPSITRWMDTLDEYLIKGKNVDWVDSVGITYYPDWNGNNLKLYNLMDSIKTKYNLKSYVSEYAVPYTYEQTNLVVDISSSQNGSGELANPSPDSQIKLTSSVMETISKANPDDETGFYWWEPAWIFSGKSGWSTREGIYYSEPNNESNQKSFMVGNSWWNRGIFDKNKEVLPVVEVVKNFSRIVKTDDYVVDANNFYNEKYLDYFNNDPIFNNTKLIGDYWKTRKNLINYIRDTNIILNSNNNIVEETEREFLSKNPLILKSQIKFINFEFDEITNEGSLQLDLSKNNVYYKIDNNITIKIKIITKYLDIIDFTNKSSTNKKHTIDIKNSDTNWLNKIYNSISKDNIFLDKLKNTILDKYNYQRDYYFKNDAPAFWDKEYNIDRWLRPWIQKNDEKIDIMMFNNIVEYETLNDICEWRDNLTIGEYDLIIYFTNDVNFELYGHENWKYLSTVAISVSVNVSS</sequence>
<proteinExistence type="inferred from homology"/>
<keyword evidence="7" id="KW-0812">Transmembrane</keyword>
<feature type="transmembrane region" description="Helical" evidence="7">
    <location>
        <begin position="20"/>
        <end position="44"/>
    </location>
</feature>
<evidence type="ECO:0000256" key="6">
    <source>
        <dbReference type="RuleBase" id="RU361192"/>
    </source>
</evidence>
<name>A0A0K1P5Z4_9MOLU</name>
<keyword evidence="4 6" id="KW-0378">Hydrolase</keyword>
<dbReference type="GO" id="GO:0015926">
    <property type="term" value="F:glucosidase activity"/>
    <property type="evidence" value="ECO:0007669"/>
    <property type="project" value="InterPro"/>
</dbReference>
<keyword evidence="7" id="KW-0472">Membrane</keyword>
<evidence type="ECO:0000256" key="5">
    <source>
        <dbReference type="ARBA" id="ARBA00023295"/>
    </source>
</evidence>
<gene>
    <name evidence="8" type="ORF">STURON_00439</name>
</gene>
<dbReference type="SUPFAM" id="SSF51445">
    <property type="entry name" value="(Trans)glycosidases"/>
    <property type="match status" value="1"/>
</dbReference>
<dbReference type="Pfam" id="PF07745">
    <property type="entry name" value="Glyco_hydro_53"/>
    <property type="match status" value="1"/>
</dbReference>
<evidence type="ECO:0000313" key="8">
    <source>
        <dbReference type="EMBL" id="AKU79685.1"/>
    </source>
</evidence>
<dbReference type="EMBL" id="CP012328">
    <property type="protein sequence ID" value="AKU79685.1"/>
    <property type="molecule type" value="Genomic_DNA"/>
</dbReference>
<dbReference type="GO" id="GO:0031218">
    <property type="term" value="F:arabinogalactan endo-1,4-beta-galactosidase activity"/>
    <property type="evidence" value="ECO:0007669"/>
    <property type="project" value="UniProtKB-EC"/>
</dbReference>
<dbReference type="InterPro" id="IPR017853">
    <property type="entry name" value="GH"/>
</dbReference>
<evidence type="ECO:0000256" key="7">
    <source>
        <dbReference type="SAM" id="Phobius"/>
    </source>
</evidence>
<evidence type="ECO:0000256" key="1">
    <source>
        <dbReference type="ARBA" id="ARBA00001695"/>
    </source>
</evidence>
<accession>A0A0K1P5Z4</accession>
<evidence type="ECO:0000313" key="9">
    <source>
        <dbReference type="Proteomes" id="UP000067243"/>
    </source>
</evidence>
<dbReference type="InterPro" id="IPR011683">
    <property type="entry name" value="Glyco_hydro_53"/>
</dbReference>
<organism evidence="8 9">
    <name type="scientific">Spiroplasma turonicum</name>
    <dbReference type="NCBI Taxonomy" id="216946"/>
    <lineage>
        <taxon>Bacteria</taxon>
        <taxon>Bacillati</taxon>
        <taxon>Mycoplasmatota</taxon>
        <taxon>Mollicutes</taxon>
        <taxon>Entomoplasmatales</taxon>
        <taxon>Spiroplasmataceae</taxon>
        <taxon>Spiroplasma</taxon>
    </lineage>
</organism>
<reference evidence="8 9" key="1">
    <citation type="journal article" date="2015" name="Genome Announc.">
        <title>Complete Genome Sequence of Spiroplasma turonicum Strain Tab4cT, a Parasite of a Horse Fly, Haematopota sp. (Diptera: Tabanidae).</title>
        <authorList>
            <person name="Davis R.E."/>
            <person name="Shao J."/>
            <person name="Zhao Y."/>
            <person name="Gasparich G.E."/>
            <person name="Gaynor B.J."/>
            <person name="Donofrio N."/>
        </authorList>
    </citation>
    <scope>NUCLEOTIDE SEQUENCE [LARGE SCALE GENOMIC DNA]</scope>
    <source>
        <strain evidence="8 9">Tab4c</strain>
    </source>
</reference>
<comment type="similarity">
    <text evidence="2 6">Belongs to the glycosyl hydrolase 53 family.</text>
</comment>
<dbReference type="PANTHER" id="PTHR34983:SF1">
    <property type="entry name" value="ARABINOGALACTAN ENDO-BETA-1,4-GALACTANASE A"/>
    <property type="match status" value="1"/>
</dbReference>
<dbReference type="EC" id="3.2.1.89" evidence="3 6"/>
<comment type="catalytic activity">
    <reaction evidence="1 6">
        <text>The enzyme specifically hydrolyzes (1-&gt;4)-beta-D-galactosidic linkages in type I arabinogalactans.</text>
        <dbReference type="EC" id="3.2.1.89"/>
    </reaction>
</comment>
<keyword evidence="7" id="KW-1133">Transmembrane helix</keyword>
<evidence type="ECO:0000256" key="3">
    <source>
        <dbReference type="ARBA" id="ARBA00012556"/>
    </source>
</evidence>
<evidence type="ECO:0000256" key="4">
    <source>
        <dbReference type="ARBA" id="ARBA00022801"/>
    </source>
</evidence>
<evidence type="ECO:0000256" key="2">
    <source>
        <dbReference type="ARBA" id="ARBA00010687"/>
    </source>
</evidence>
<dbReference type="PATRIC" id="fig|216946.3.peg.441"/>
<protein>
    <recommendedName>
        <fullName evidence="3 6">Arabinogalactan endo-beta-1,4-galactanase</fullName>
        <ecNumber evidence="3 6">3.2.1.89</ecNumber>
    </recommendedName>
</protein>
<keyword evidence="9" id="KW-1185">Reference proteome</keyword>
<dbReference type="PANTHER" id="PTHR34983">
    <property type="entry name" value="ARABINOGALACTAN ENDO-BETA-1,4-GALACTANASE A"/>
    <property type="match status" value="1"/>
</dbReference>
<dbReference type="KEGG" id="stur:STURON_00439"/>
<dbReference type="Proteomes" id="UP000067243">
    <property type="component" value="Chromosome"/>
</dbReference>
<keyword evidence="5 6" id="KW-0326">Glycosidase</keyword>